<dbReference type="AlphaFoldDB" id="A0A919IWV0"/>
<dbReference type="GO" id="GO:0071111">
    <property type="term" value="F:cyclic-guanylate-specific phosphodiesterase activity"/>
    <property type="evidence" value="ECO:0007669"/>
    <property type="project" value="InterPro"/>
</dbReference>
<comment type="caution">
    <text evidence="2">The sequence shown here is derived from an EMBL/GenBank/DDBJ whole genome shotgun (WGS) entry which is preliminary data.</text>
</comment>
<dbReference type="CDD" id="cd01948">
    <property type="entry name" value="EAL"/>
    <property type="match status" value="1"/>
</dbReference>
<evidence type="ECO:0000313" key="3">
    <source>
        <dbReference type="Proteomes" id="UP000619479"/>
    </source>
</evidence>
<feature type="domain" description="EAL" evidence="1">
    <location>
        <begin position="1"/>
        <end position="137"/>
    </location>
</feature>
<dbReference type="PANTHER" id="PTHR33121">
    <property type="entry name" value="CYCLIC DI-GMP PHOSPHODIESTERASE PDEF"/>
    <property type="match status" value="1"/>
</dbReference>
<protein>
    <recommendedName>
        <fullName evidence="1">EAL domain-containing protein</fullName>
    </recommendedName>
</protein>
<accession>A0A919IWV0</accession>
<sequence length="137" mass="14456">MVAAALHDSGLSPHRLTVEITESVAVGGGATHDNLQNLRAMGVRLSLDDFGTGASTLSLLTACPVHQIKLDRSSVPDRGSDAIADAVAHMAHAFGLQAVAEGIETEAGRARWTMHWKPVLNAFAITFGDRWPAAETC</sequence>
<name>A0A919IWV0_9ACTN</name>
<dbReference type="PROSITE" id="PS50883">
    <property type="entry name" value="EAL"/>
    <property type="match status" value="1"/>
</dbReference>
<dbReference type="InterPro" id="IPR001633">
    <property type="entry name" value="EAL_dom"/>
</dbReference>
<dbReference type="SMART" id="SM00052">
    <property type="entry name" value="EAL"/>
    <property type="match status" value="1"/>
</dbReference>
<organism evidence="2 3">
    <name type="scientific">Actinoplanes cyaneus</name>
    <dbReference type="NCBI Taxonomy" id="52696"/>
    <lineage>
        <taxon>Bacteria</taxon>
        <taxon>Bacillati</taxon>
        <taxon>Actinomycetota</taxon>
        <taxon>Actinomycetes</taxon>
        <taxon>Micromonosporales</taxon>
        <taxon>Micromonosporaceae</taxon>
        <taxon>Actinoplanes</taxon>
    </lineage>
</organism>
<keyword evidence="3" id="KW-1185">Reference proteome</keyword>
<dbReference type="InterPro" id="IPR050706">
    <property type="entry name" value="Cyclic-di-GMP_PDE-like"/>
</dbReference>
<gene>
    <name evidence="2" type="ORF">Acy02nite_91440</name>
</gene>
<dbReference type="EMBL" id="BOMH01000110">
    <property type="protein sequence ID" value="GID71263.1"/>
    <property type="molecule type" value="Genomic_DNA"/>
</dbReference>
<reference evidence="2" key="1">
    <citation type="submission" date="2021-01" db="EMBL/GenBank/DDBJ databases">
        <title>Whole genome shotgun sequence of Actinoplanes cyaneus NBRC 14990.</title>
        <authorList>
            <person name="Komaki H."/>
            <person name="Tamura T."/>
        </authorList>
    </citation>
    <scope>NUCLEOTIDE SEQUENCE</scope>
    <source>
        <strain evidence="2">NBRC 14990</strain>
    </source>
</reference>
<dbReference type="InterPro" id="IPR035919">
    <property type="entry name" value="EAL_sf"/>
</dbReference>
<dbReference type="SUPFAM" id="SSF141868">
    <property type="entry name" value="EAL domain-like"/>
    <property type="match status" value="1"/>
</dbReference>
<evidence type="ECO:0000313" key="2">
    <source>
        <dbReference type="EMBL" id="GID71263.1"/>
    </source>
</evidence>
<dbReference type="Gene3D" id="3.20.20.450">
    <property type="entry name" value="EAL domain"/>
    <property type="match status" value="1"/>
</dbReference>
<evidence type="ECO:0000259" key="1">
    <source>
        <dbReference type="PROSITE" id="PS50883"/>
    </source>
</evidence>
<dbReference type="Proteomes" id="UP000619479">
    <property type="component" value="Unassembled WGS sequence"/>
</dbReference>
<proteinExistence type="predicted"/>
<dbReference type="Pfam" id="PF00563">
    <property type="entry name" value="EAL"/>
    <property type="match status" value="1"/>
</dbReference>
<dbReference type="PANTHER" id="PTHR33121:SF71">
    <property type="entry name" value="OXYGEN SENSOR PROTEIN DOSP"/>
    <property type="match status" value="1"/>
</dbReference>